<evidence type="ECO:0000256" key="4">
    <source>
        <dbReference type="ARBA" id="ARBA00022801"/>
    </source>
</evidence>
<dbReference type="Gene3D" id="3.40.250.10">
    <property type="entry name" value="Rhodanese-like domain"/>
    <property type="match status" value="1"/>
</dbReference>
<sequence length="520" mass="57626">MQDNVASATLPEEGYDFLNAMADSLVASLGVSPKGPHSPDPLLTPISKLAHCFTGLGAFQTGDTPRCCLDLSNISTGSADIAVTPESPCKAPLTDQPLSPQQDSPAPRNSRMKRFKSFLPRLLCSSPKPTSGSHSQQDPLYMNKENVDAWSKRQIQVGCVLQAPDPHAGGTGEPSTLGSPISPVPLFPKADFQGAGDAEGFMEVLEEQEAENSAAVHMSSSMAQLLSDPLMNQEVDLSSMSVCRREGRRLFRSPSMPERLDRPGLKRALSTPTADPPIKRHRTFSTIAEEEGNQGREHEAADGRNRRCMLKKTLSLCEVAHQLGGDGVNAELIGDFSKVYALPTVTGRHEGLKYINAETMCGLMRGEFSSLVEAFVVVDCRYPYEFQGGHIQGALNLPNTDEAVAHLLCQKLRARCPEKRLVLVLHCEFSSERAPRTCRLLRRQDRSVNEYPALHYPEVYVLKGGYKDFYHLYGHLCEPQSYCPMHHEDHRDELLQFRTHSRASAEERRRREHLTLLIKL</sequence>
<evidence type="ECO:0000256" key="5">
    <source>
        <dbReference type="ARBA" id="ARBA00022912"/>
    </source>
</evidence>
<dbReference type="Pfam" id="PF00581">
    <property type="entry name" value="Rhodanese"/>
    <property type="match status" value="1"/>
</dbReference>
<dbReference type="PRINTS" id="PR00716">
    <property type="entry name" value="MPIPHPHTASE"/>
</dbReference>
<organism evidence="10 11">
    <name type="scientific">Aldrovandia affinis</name>
    <dbReference type="NCBI Taxonomy" id="143900"/>
    <lineage>
        <taxon>Eukaryota</taxon>
        <taxon>Metazoa</taxon>
        <taxon>Chordata</taxon>
        <taxon>Craniata</taxon>
        <taxon>Vertebrata</taxon>
        <taxon>Euteleostomi</taxon>
        <taxon>Actinopterygii</taxon>
        <taxon>Neopterygii</taxon>
        <taxon>Teleostei</taxon>
        <taxon>Notacanthiformes</taxon>
        <taxon>Halosauridae</taxon>
        <taxon>Aldrovandia</taxon>
    </lineage>
</organism>
<evidence type="ECO:0000256" key="2">
    <source>
        <dbReference type="ARBA" id="ARBA00022618"/>
    </source>
</evidence>
<keyword evidence="2 7" id="KW-0132">Cell division</keyword>
<keyword evidence="6 7" id="KW-0131">Cell cycle</keyword>
<feature type="domain" description="Rhodanese" evidence="9">
    <location>
        <begin position="371"/>
        <end position="478"/>
    </location>
</feature>
<keyword evidence="5 7" id="KW-0904">Protein phosphatase</keyword>
<dbReference type="EMBL" id="JAINUG010000048">
    <property type="protein sequence ID" value="KAJ8405446.1"/>
    <property type="molecule type" value="Genomic_DNA"/>
</dbReference>
<feature type="region of interest" description="Disordered" evidence="8">
    <location>
        <begin position="165"/>
        <end position="193"/>
    </location>
</feature>
<dbReference type="GO" id="GO:0051301">
    <property type="term" value="P:cell division"/>
    <property type="evidence" value="ECO:0007669"/>
    <property type="project" value="UniProtKB-UniRule"/>
</dbReference>
<evidence type="ECO:0000259" key="9">
    <source>
        <dbReference type="PROSITE" id="PS50206"/>
    </source>
</evidence>
<feature type="region of interest" description="Disordered" evidence="8">
    <location>
        <begin position="254"/>
        <end position="279"/>
    </location>
</feature>
<comment type="similarity">
    <text evidence="1 7">Belongs to the MPI phosphatase family.</text>
</comment>
<keyword evidence="11" id="KW-1185">Reference proteome</keyword>
<evidence type="ECO:0000256" key="7">
    <source>
        <dbReference type="RuleBase" id="RU368028"/>
    </source>
</evidence>
<keyword evidence="3 7" id="KW-0498">Mitosis</keyword>
<dbReference type="PANTHER" id="PTHR10828">
    <property type="entry name" value="M-PHASE INDUCER PHOSPHATASE DUAL SPECIFICITY PHOSPHATASE CDC25"/>
    <property type="match status" value="1"/>
</dbReference>
<evidence type="ECO:0000313" key="11">
    <source>
        <dbReference type="Proteomes" id="UP001221898"/>
    </source>
</evidence>
<evidence type="ECO:0000256" key="8">
    <source>
        <dbReference type="SAM" id="MobiDB-lite"/>
    </source>
</evidence>
<protein>
    <recommendedName>
        <fullName evidence="7">M-phase inducer phosphatase</fullName>
        <ecNumber evidence="7">3.1.3.48</ecNumber>
    </recommendedName>
</protein>
<evidence type="ECO:0000256" key="3">
    <source>
        <dbReference type="ARBA" id="ARBA00022776"/>
    </source>
</evidence>
<gene>
    <name evidence="10" type="ORF">AAFF_G00319190</name>
</gene>
<reference evidence="10" key="1">
    <citation type="journal article" date="2023" name="Science">
        <title>Genome structures resolve the early diversification of teleost fishes.</title>
        <authorList>
            <person name="Parey E."/>
            <person name="Louis A."/>
            <person name="Montfort J."/>
            <person name="Bouchez O."/>
            <person name="Roques C."/>
            <person name="Iampietro C."/>
            <person name="Lluch J."/>
            <person name="Castinel A."/>
            <person name="Donnadieu C."/>
            <person name="Desvignes T."/>
            <person name="Floi Bucao C."/>
            <person name="Jouanno E."/>
            <person name="Wen M."/>
            <person name="Mejri S."/>
            <person name="Dirks R."/>
            <person name="Jansen H."/>
            <person name="Henkel C."/>
            <person name="Chen W.J."/>
            <person name="Zahm M."/>
            <person name="Cabau C."/>
            <person name="Klopp C."/>
            <person name="Thompson A.W."/>
            <person name="Robinson-Rechavi M."/>
            <person name="Braasch I."/>
            <person name="Lecointre G."/>
            <person name="Bobe J."/>
            <person name="Postlethwait J.H."/>
            <person name="Berthelot C."/>
            <person name="Roest Crollius H."/>
            <person name="Guiguen Y."/>
        </authorList>
    </citation>
    <scope>NUCLEOTIDE SEQUENCE</scope>
    <source>
        <strain evidence="10">NC1722</strain>
    </source>
</reference>
<dbReference type="PANTHER" id="PTHR10828:SF64">
    <property type="entry name" value="M-PHASE INDUCER PHOSPHATASE 3"/>
    <property type="match status" value="1"/>
</dbReference>
<dbReference type="SMART" id="SM00450">
    <property type="entry name" value="RHOD"/>
    <property type="match status" value="1"/>
</dbReference>
<dbReference type="SUPFAM" id="SSF52821">
    <property type="entry name" value="Rhodanese/Cell cycle control phosphatase"/>
    <property type="match status" value="1"/>
</dbReference>
<dbReference type="PROSITE" id="PS50206">
    <property type="entry name" value="RHODANESE_3"/>
    <property type="match status" value="1"/>
</dbReference>
<proteinExistence type="inferred from homology"/>
<evidence type="ECO:0000256" key="1">
    <source>
        <dbReference type="ARBA" id="ARBA00011065"/>
    </source>
</evidence>
<name>A0AAD7WQ93_9TELE</name>
<accession>A0AAD7WQ93</accession>
<dbReference type="GO" id="GO:0000086">
    <property type="term" value="P:G2/M transition of mitotic cell cycle"/>
    <property type="evidence" value="ECO:0007669"/>
    <property type="project" value="TreeGrafter"/>
</dbReference>
<feature type="region of interest" description="Disordered" evidence="8">
    <location>
        <begin position="85"/>
        <end position="110"/>
    </location>
</feature>
<comment type="function">
    <text evidence="7">Tyrosine protein phosphatase which functions as a dosage-dependent inducer of mitotic progression.</text>
</comment>
<dbReference type="GO" id="GO:0004725">
    <property type="term" value="F:protein tyrosine phosphatase activity"/>
    <property type="evidence" value="ECO:0007669"/>
    <property type="project" value="UniProtKB-UniRule"/>
</dbReference>
<evidence type="ECO:0000313" key="10">
    <source>
        <dbReference type="EMBL" id="KAJ8405446.1"/>
    </source>
</evidence>
<keyword evidence="4 7" id="KW-0378">Hydrolase</keyword>
<comment type="caution">
    <text evidence="10">The sequence shown here is derived from an EMBL/GenBank/DDBJ whole genome shotgun (WGS) entry which is preliminary data.</text>
</comment>
<dbReference type="GO" id="GO:0110032">
    <property type="term" value="P:positive regulation of G2/MI transition of meiotic cell cycle"/>
    <property type="evidence" value="ECO:0007669"/>
    <property type="project" value="TreeGrafter"/>
</dbReference>
<dbReference type="AlphaFoldDB" id="A0AAD7WQ93"/>
<dbReference type="GO" id="GO:0005634">
    <property type="term" value="C:nucleus"/>
    <property type="evidence" value="ECO:0007669"/>
    <property type="project" value="TreeGrafter"/>
</dbReference>
<dbReference type="FunFam" id="3.40.250.10:FF:000004">
    <property type="entry name" value="M-phase inducer phosphatase 1 isoform X1"/>
    <property type="match status" value="1"/>
</dbReference>
<dbReference type="Pfam" id="PF06617">
    <property type="entry name" value="M-inducer_phosp"/>
    <property type="match status" value="1"/>
</dbReference>
<dbReference type="Proteomes" id="UP001221898">
    <property type="component" value="Unassembled WGS sequence"/>
</dbReference>
<evidence type="ECO:0000256" key="6">
    <source>
        <dbReference type="ARBA" id="ARBA00023306"/>
    </source>
</evidence>
<dbReference type="InterPro" id="IPR036873">
    <property type="entry name" value="Rhodanese-like_dom_sf"/>
</dbReference>
<comment type="catalytic activity">
    <reaction evidence="7">
        <text>O-phospho-L-tyrosyl-[protein] + H2O = L-tyrosyl-[protein] + phosphate</text>
        <dbReference type="Rhea" id="RHEA:10684"/>
        <dbReference type="Rhea" id="RHEA-COMP:10136"/>
        <dbReference type="Rhea" id="RHEA-COMP:20101"/>
        <dbReference type="ChEBI" id="CHEBI:15377"/>
        <dbReference type="ChEBI" id="CHEBI:43474"/>
        <dbReference type="ChEBI" id="CHEBI:46858"/>
        <dbReference type="ChEBI" id="CHEBI:61978"/>
        <dbReference type="EC" id="3.1.3.48"/>
    </reaction>
</comment>
<dbReference type="CDD" id="cd01530">
    <property type="entry name" value="Cdc25"/>
    <property type="match status" value="1"/>
</dbReference>
<dbReference type="InterPro" id="IPR000751">
    <property type="entry name" value="MPI_Phosphatase"/>
</dbReference>
<dbReference type="GO" id="GO:0010971">
    <property type="term" value="P:positive regulation of G2/M transition of mitotic cell cycle"/>
    <property type="evidence" value="ECO:0007669"/>
    <property type="project" value="TreeGrafter"/>
</dbReference>
<dbReference type="EC" id="3.1.3.48" evidence="7"/>
<dbReference type="GO" id="GO:0005737">
    <property type="term" value="C:cytoplasm"/>
    <property type="evidence" value="ECO:0007669"/>
    <property type="project" value="TreeGrafter"/>
</dbReference>
<dbReference type="InterPro" id="IPR001763">
    <property type="entry name" value="Rhodanese-like_dom"/>
</dbReference>